<keyword evidence="10 13" id="KW-0408">Iron</keyword>
<evidence type="ECO:0000256" key="14">
    <source>
        <dbReference type="RuleBase" id="RU000461"/>
    </source>
</evidence>
<organism evidence="16 17">
    <name type="scientific">Ceriporiopsis subvermispora (strain B)</name>
    <name type="common">White-rot fungus</name>
    <name type="synonym">Gelatoporia subvermispora</name>
    <dbReference type="NCBI Taxonomy" id="914234"/>
    <lineage>
        <taxon>Eukaryota</taxon>
        <taxon>Fungi</taxon>
        <taxon>Dikarya</taxon>
        <taxon>Basidiomycota</taxon>
        <taxon>Agaricomycotina</taxon>
        <taxon>Agaricomycetes</taxon>
        <taxon>Polyporales</taxon>
        <taxon>Gelatoporiaceae</taxon>
        <taxon>Gelatoporia</taxon>
    </lineage>
</organism>
<evidence type="ECO:0000256" key="8">
    <source>
        <dbReference type="ARBA" id="ARBA00022989"/>
    </source>
</evidence>
<dbReference type="InterPro" id="IPR002401">
    <property type="entry name" value="Cyt_P450_E_grp-I"/>
</dbReference>
<comment type="similarity">
    <text evidence="4 14">Belongs to the cytochrome P450 family.</text>
</comment>
<dbReference type="GO" id="GO:0020037">
    <property type="term" value="F:heme binding"/>
    <property type="evidence" value="ECO:0007669"/>
    <property type="project" value="InterPro"/>
</dbReference>
<keyword evidence="11 14" id="KW-0503">Monooxygenase</keyword>
<dbReference type="PANTHER" id="PTHR46300:SF7">
    <property type="entry name" value="P450, PUTATIVE (EUROFUNG)-RELATED"/>
    <property type="match status" value="1"/>
</dbReference>
<dbReference type="EMBL" id="KB445796">
    <property type="protein sequence ID" value="EMD37505.1"/>
    <property type="molecule type" value="Genomic_DNA"/>
</dbReference>
<evidence type="ECO:0000256" key="5">
    <source>
        <dbReference type="ARBA" id="ARBA00022617"/>
    </source>
</evidence>
<keyword evidence="17" id="KW-1185">Reference proteome</keyword>
<dbReference type="Gene3D" id="1.10.630.10">
    <property type="entry name" value="Cytochrome P450"/>
    <property type="match status" value="1"/>
</dbReference>
<evidence type="ECO:0000256" key="13">
    <source>
        <dbReference type="PIRSR" id="PIRSR602401-1"/>
    </source>
</evidence>
<dbReference type="InterPro" id="IPR050364">
    <property type="entry name" value="Cytochrome_P450_fung"/>
</dbReference>
<feature type="binding site" description="axial binding residue" evidence="13">
    <location>
        <position position="441"/>
    </location>
    <ligand>
        <name>heme</name>
        <dbReference type="ChEBI" id="CHEBI:30413"/>
    </ligand>
    <ligandPart>
        <name>Fe</name>
        <dbReference type="ChEBI" id="CHEBI:18248"/>
    </ligandPart>
</feature>
<feature type="transmembrane region" description="Helical" evidence="15">
    <location>
        <begin position="6"/>
        <end position="22"/>
    </location>
</feature>
<evidence type="ECO:0000256" key="12">
    <source>
        <dbReference type="ARBA" id="ARBA00023136"/>
    </source>
</evidence>
<dbReference type="GO" id="GO:0016020">
    <property type="term" value="C:membrane"/>
    <property type="evidence" value="ECO:0007669"/>
    <property type="project" value="UniProtKB-SubCell"/>
</dbReference>
<evidence type="ECO:0000256" key="15">
    <source>
        <dbReference type="SAM" id="Phobius"/>
    </source>
</evidence>
<dbReference type="InterPro" id="IPR036396">
    <property type="entry name" value="Cyt_P450_sf"/>
</dbReference>
<dbReference type="OrthoDB" id="2789670at2759"/>
<evidence type="ECO:0000256" key="11">
    <source>
        <dbReference type="ARBA" id="ARBA00023033"/>
    </source>
</evidence>
<dbReference type="PRINTS" id="PR00463">
    <property type="entry name" value="EP450I"/>
</dbReference>
<dbReference type="CDD" id="cd11065">
    <property type="entry name" value="CYP64-like"/>
    <property type="match status" value="1"/>
</dbReference>
<dbReference type="PROSITE" id="PS00086">
    <property type="entry name" value="CYTOCHROME_P450"/>
    <property type="match status" value="1"/>
</dbReference>
<keyword evidence="12 15" id="KW-0472">Membrane</keyword>
<evidence type="ECO:0000256" key="1">
    <source>
        <dbReference type="ARBA" id="ARBA00001971"/>
    </source>
</evidence>
<evidence type="ECO:0000256" key="4">
    <source>
        <dbReference type="ARBA" id="ARBA00010617"/>
    </source>
</evidence>
<evidence type="ECO:0000313" key="16">
    <source>
        <dbReference type="EMBL" id="EMD37505.1"/>
    </source>
</evidence>
<dbReference type="HOGENOM" id="CLU_001570_2_3_1"/>
<evidence type="ECO:0008006" key="18">
    <source>
        <dbReference type="Google" id="ProtNLM"/>
    </source>
</evidence>
<keyword evidence="5 13" id="KW-0349">Heme</keyword>
<accession>M2QZB4</accession>
<sequence>MSASMGIYLAAVSLCAVFSLLLRRFGTYKRQKSLPLPPGPKPWPLIGNVRDIPTIYPWKTYAEWGKQYGDIVHLRLFGQHMIVLNSWTDVSNLLEKRSANYSDRIHLEMLTLIGWDFSFGVMSYGPKWRKHRRAFHEHFNQTAVHAYRSQYLESRHKLLKLLHGKPEDSTRWIRHASGALIVSVVYGIELSDQDDEYVTLAEHAITGFANAANPGAFWVDFFPILKYVPPWVPGAGFQQKAAAWKRSTILMREIGWNNMVRDTPLPPVAALLAEKASRSEGDLRIEAEQTAMNVCGLAYAAGVDTVVSTLRTFVLAMAMYPTIQRKAQDELDSVIGCERLPDIQDQNALPYINAVLKESLRWQPVVPITQAHVTSAEDEYKGYRIPKGSVMLQNTWAILHDPVEYPDPEQFRPERFLKDGKLDPDRRDPAIVAFGSGRRICPGRHFSDLWLFISIASILHVFEICPTQDENGNPIELAPHMVPGFISHPAEFSCTIRPRSQAATALVLN</sequence>
<keyword evidence="6 15" id="KW-0812">Transmembrane</keyword>
<evidence type="ECO:0000256" key="3">
    <source>
        <dbReference type="ARBA" id="ARBA00005179"/>
    </source>
</evidence>
<comment type="pathway">
    <text evidence="3">Secondary metabolite biosynthesis.</text>
</comment>
<evidence type="ECO:0000313" key="17">
    <source>
        <dbReference type="Proteomes" id="UP000016930"/>
    </source>
</evidence>
<reference evidence="16 17" key="1">
    <citation type="journal article" date="2012" name="Proc. Natl. Acad. Sci. U.S.A.">
        <title>Comparative genomics of Ceriporiopsis subvermispora and Phanerochaete chrysosporium provide insight into selective ligninolysis.</title>
        <authorList>
            <person name="Fernandez-Fueyo E."/>
            <person name="Ruiz-Duenas F.J."/>
            <person name="Ferreira P."/>
            <person name="Floudas D."/>
            <person name="Hibbett D.S."/>
            <person name="Canessa P."/>
            <person name="Larrondo L.F."/>
            <person name="James T.Y."/>
            <person name="Seelenfreund D."/>
            <person name="Lobos S."/>
            <person name="Polanco R."/>
            <person name="Tello M."/>
            <person name="Honda Y."/>
            <person name="Watanabe T."/>
            <person name="Watanabe T."/>
            <person name="Ryu J.S."/>
            <person name="Kubicek C.P."/>
            <person name="Schmoll M."/>
            <person name="Gaskell J."/>
            <person name="Hammel K.E."/>
            <person name="St John F.J."/>
            <person name="Vanden Wymelenberg A."/>
            <person name="Sabat G."/>
            <person name="Splinter BonDurant S."/>
            <person name="Syed K."/>
            <person name="Yadav J.S."/>
            <person name="Doddapaneni H."/>
            <person name="Subramanian V."/>
            <person name="Lavin J.L."/>
            <person name="Oguiza J.A."/>
            <person name="Perez G."/>
            <person name="Pisabarro A.G."/>
            <person name="Ramirez L."/>
            <person name="Santoyo F."/>
            <person name="Master E."/>
            <person name="Coutinho P.M."/>
            <person name="Henrissat B."/>
            <person name="Lombard V."/>
            <person name="Magnuson J.K."/>
            <person name="Kuees U."/>
            <person name="Hori C."/>
            <person name="Igarashi K."/>
            <person name="Samejima M."/>
            <person name="Held B.W."/>
            <person name="Barry K.W."/>
            <person name="LaButti K.M."/>
            <person name="Lapidus A."/>
            <person name="Lindquist E.A."/>
            <person name="Lucas S.M."/>
            <person name="Riley R."/>
            <person name="Salamov A.A."/>
            <person name="Hoffmeister D."/>
            <person name="Schwenk D."/>
            <person name="Hadar Y."/>
            <person name="Yarden O."/>
            <person name="de Vries R.P."/>
            <person name="Wiebenga A."/>
            <person name="Stenlid J."/>
            <person name="Eastwood D."/>
            <person name="Grigoriev I.V."/>
            <person name="Berka R.M."/>
            <person name="Blanchette R.A."/>
            <person name="Kersten P."/>
            <person name="Martinez A.T."/>
            <person name="Vicuna R."/>
            <person name="Cullen D."/>
        </authorList>
    </citation>
    <scope>NUCLEOTIDE SEQUENCE [LARGE SCALE GENOMIC DNA]</scope>
    <source>
        <strain evidence="16 17">B</strain>
    </source>
</reference>
<gene>
    <name evidence="16" type="ORF">CERSUDRAFT_114144</name>
</gene>
<evidence type="ECO:0000256" key="9">
    <source>
        <dbReference type="ARBA" id="ARBA00023002"/>
    </source>
</evidence>
<keyword evidence="8 15" id="KW-1133">Transmembrane helix</keyword>
<dbReference type="Proteomes" id="UP000016930">
    <property type="component" value="Unassembled WGS sequence"/>
</dbReference>
<name>M2QZB4_CERS8</name>
<dbReference type="InterPro" id="IPR017972">
    <property type="entry name" value="Cyt_P450_CS"/>
</dbReference>
<evidence type="ECO:0000256" key="7">
    <source>
        <dbReference type="ARBA" id="ARBA00022723"/>
    </source>
</evidence>
<dbReference type="Pfam" id="PF00067">
    <property type="entry name" value="p450"/>
    <property type="match status" value="1"/>
</dbReference>
<keyword evidence="7 13" id="KW-0479">Metal-binding</keyword>
<evidence type="ECO:0000256" key="6">
    <source>
        <dbReference type="ARBA" id="ARBA00022692"/>
    </source>
</evidence>
<proteinExistence type="inferred from homology"/>
<protein>
    <recommendedName>
        <fullName evidence="18">Cytochrome P450</fullName>
    </recommendedName>
</protein>
<dbReference type="PRINTS" id="PR00385">
    <property type="entry name" value="P450"/>
</dbReference>
<dbReference type="SUPFAM" id="SSF48264">
    <property type="entry name" value="Cytochrome P450"/>
    <property type="match status" value="1"/>
</dbReference>
<keyword evidence="9 14" id="KW-0560">Oxidoreductase</keyword>
<dbReference type="GO" id="GO:0005506">
    <property type="term" value="F:iron ion binding"/>
    <property type="evidence" value="ECO:0007669"/>
    <property type="project" value="InterPro"/>
</dbReference>
<dbReference type="PANTHER" id="PTHR46300">
    <property type="entry name" value="P450, PUTATIVE (EUROFUNG)-RELATED-RELATED"/>
    <property type="match status" value="1"/>
</dbReference>
<dbReference type="GO" id="GO:0016705">
    <property type="term" value="F:oxidoreductase activity, acting on paired donors, with incorporation or reduction of molecular oxygen"/>
    <property type="evidence" value="ECO:0007669"/>
    <property type="project" value="InterPro"/>
</dbReference>
<dbReference type="GO" id="GO:0004497">
    <property type="term" value="F:monooxygenase activity"/>
    <property type="evidence" value="ECO:0007669"/>
    <property type="project" value="UniProtKB-KW"/>
</dbReference>
<evidence type="ECO:0000256" key="2">
    <source>
        <dbReference type="ARBA" id="ARBA00004167"/>
    </source>
</evidence>
<evidence type="ECO:0000256" key="10">
    <source>
        <dbReference type="ARBA" id="ARBA00023004"/>
    </source>
</evidence>
<dbReference type="InterPro" id="IPR001128">
    <property type="entry name" value="Cyt_P450"/>
</dbReference>
<comment type="cofactor">
    <cofactor evidence="1 13">
        <name>heme</name>
        <dbReference type="ChEBI" id="CHEBI:30413"/>
    </cofactor>
</comment>
<comment type="subcellular location">
    <subcellularLocation>
        <location evidence="2">Membrane</location>
        <topology evidence="2">Single-pass membrane protein</topology>
    </subcellularLocation>
</comment>
<dbReference type="AlphaFoldDB" id="M2QZB4"/>
<dbReference type="STRING" id="914234.M2QZB4"/>